<dbReference type="AlphaFoldDB" id="A0A9N9E7H7"/>
<dbReference type="Gene3D" id="1.10.150.50">
    <property type="entry name" value="Transcription Factor, Ets-1"/>
    <property type="match status" value="1"/>
</dbReference>
<proteinExistence type="predicted"/>
<organism evidence="1 2">
    <name type="scientific">Paraglomus occultum</name>
    <dbReference type="NCBI Taxonomy" id="144539"/>
    <lineage>
        <taxon>Eukaryota</taxon>
        <taxon>Fungi</taxon>
        <taxon>Fungi incertae sedis</taxon>
        <taxon>Mucoromycota</taxon>
        <taxon>Glomeromycotina</taxon>
        <taxon>Glomeromycetes</taxon>
        <taxon>Paraglomerales</taxon>
        <taxon>Paraglomeraceae</taxon>
        <taxon>Paraglomus</taxon>
    </lineage>
</organism>
<evidence type="ECO:0000313" key="2">
    <source>
        <dbReference type="Proteomes" id="UP000789572"/>
    </source>
</evidence>
<sequence length="174" mass="19229">MSGKIAIPTDLPENVQDWKGSEVLEFLNNNRIQYDLDNEDIQVIGNNKVAGVALLALTEEKLRSIGLTFGPAAAIALIIEELKRAKGLATAGLLSLEEYLSCAPPHLAYSPHGTTSTSSTNAIGNPPDEVMIWEDFLESVNNYTFDQEQKKYAKPNFIENFITTNEEVVRRAMD</sequence>
<evidence type="ECO:0000313" key="1">
    <source>
        <dbReference type="EMBL" id="CAG8667523.1"/>
    </source>
</evidence>
<dbReference type="InterPro" id="IPR013761">
    <property type="entry name" value="SAM/pointed_sf"/>
</dbReference>
<comment type="caution">
    <text evidence="1">The sequence shown here is derived from an EMBL/GenBank/DDBJ whole genome shotgun (WGS) entry which is preliminary data.</text>
</comment>
<keyword evidence="2" id="KW-1185">Reference proteome</keyword>
<dbReference type="OrthoDB" id="2411216at2759"/>
<accession>A0A9N9E7H7</accession>
<dbReference type="SUPFAM" id="SSF47769">
    <property type="entry name" value="SAM/Pointed domain"/>
    <property type="match status" value="1"/>
</dbReference>
<reference evidence="1" key="1">
    <citation type="submission" date="2021-06" db="EMBL/GenBank/DDBJ databases">
        <authorList>
            <person name="Kallberg Y."/>
            <person name="Tangrot J."/>
            <person name="Rosling A."/>
        </authorList>
    </citation>
    <scope>NUCLEOTIDE SEQUENCE</scope>
    <source>
        <strain evidence="1">IA702</strain>
    </source>
</reference>
<dbReference type="Proteomes" id="UP000789572">
    <property type="component" value="Unassembled WGS sequence"/>
</dbReference>
<gene>
    <name evidence="1" type="ORF">POCULU_LOCUS10782</name>
</gene>
<feature type="non-terminal residue" evidence="1">
    <location>
        <position position="174"/>
    </location>
</feature>
<protein>
    <submittedName>
        <fullName evidence="1">10303_t:CDS:1</fullName>
    </submittedName>
</protein>
<name>A0A9N9E7H7_9GLOM</name>
<dbReference type="EMBL" id="CAJVPJ010006280">
    <property type="protein sequence ID" value="CAG8667523.1"/>
    <property type="molecule type" value="Genomic_DNA"/>
</dbReference>